<organism evidence="1 2">
    <name type="scientific">Mycena metata</name>
    <dbReference type="NCBI Taxonomy" id="1033252"/>
    <lineage>
        <taxon>Eukaryota</taxon>
        <taxon>Fungi</taxon>
        <taxon>Dikarya</taxon>
        <taxon>Basidiomycota</taxon>
        <taxon>Agaricomycotina</taxon>
        <taxon>Agaricomycetes</taxon>
        <taxon>Agaricomycetidae</taxon>
        <taxon>Agaricales</taxon>
        <taxon>Marasmiineae</taxon>
        <taxon>Mycenaceae</taxon>
        <taxon>Mycena</taxon>
    </lineage>
</organism>
<sequence length="50" mass="5520">TMSGHIPLTPSGRALARRGKFTNISADPLNPCMMYWPENEPLPEAGQIRP</sequence>
<feature type="non-terminal residue" evidence="1">
    <location>
        <position position="1"/>
    </location>
</feature>
<keyword evidence="2" id="KW-1185">Reference proteome</keyword>
<evidence type="ECO:0000313" key="2">
    <source>
        <dbReference type="Proteomes" id="UP001215598"/>
    </source>
</evidence>
<dbReference type="EMBL" id="JARKIB010000106">
    <property type="protein sequence ID" value="KAJ7739526.1"/>
    <property type="molecule type" value="Genomic_DNA"/>
</dbReference>
<evidence type="ECO:0000313" key="1">
    <source>
        <dbReference type="EMBL" id="KAJ7739526.1"/>
    </source>
</evidence>
<feature type="non-terminal residue" evidence="1">
    <location>
        <position position="50"/>
    </location>
</feature>
<dbReference type="Proteomes" id="UP001215598">
    <property type="component" value="Unassembled WGS sequence"/>
</dbReference>
<name>A0AAD7IBT5_9AGAR</name>
<protein>
    <submittedName>
        <fullName evidence="1">Uncharacterized protein</fullName>
    </submittedName>
</protein>
<comment type="caution">
    <text evidence="1">The sequence shown here is derived from an EMBL/GenBank/DDBJ whole genome shotgun (WGS) entry which is preliminary data.</text>
</comment>
<reference evidence="1" key="1">
    <citation type="submission" date="2023-03" db="EMBL/GenBank/DDBJ databases">
        <title>Massive genome expansion in bonnet fungi (Mycena s.s.) driven by repeated elements and novel gene families across ecological guilds.</title>
        <authorList>
            <consortium name="Lawrence Berkeley National Laboratory"/>
            <person name="Harder C.B."/>
            <person name="Miyauchi S."/>
            <person name="Viragh M."/>
            <person name="Kuo A."/>
            <person name="Thoen E."/>
            <person name="Andreopoulos B."/>
            <person name="Lu D."/>
            <person name="Skrede I."/>
            <person name="Drula E."/>
            <person name="Henrissat B."/>
            <person name="Morin E."/>
            <person name="Kohler A."/>
            <person name="Barry K."/>
            <person name="LaButti K."/>
            <person name="Morin E."/>
            <person name="Salamov A."/>
            <person name="Lipzen A."/>
            <person name="Mereny Z."/>
            <person name="Hegedus B."/>
            <person name="Baldrian P."/>
            <person name="Stursova M."/>
            <person name="Weitz H."/>
            <person name="Taylor A."/>
            <person name="Grigoriev I.V."/>
            <person name="Nagy L.G."/>
            <person name="Martin F."/>
            <person name="Kauserud H."/>
        </authorList>
    </citation>
    <scope>NUCLEOTIDE SEQUENCE</scope>
    <source>
        <strain evidence="1">CBHHK182m</strain>
    </source>
</reference>
<proteinExistence type="predicted"/>
<accession>A0AAD7IBT5</accession>
<gene>
    <name evidence="1" type="ORF">B0H16DRAFT_1268724</name>
</gene>
<dbReference type="AlphaFoldDB" id="A0AAD7IBT5"/>